<evidence type="ECO:0000256" key="1">
    <source>
        <dbReference type="ARBA" id="ARBA00005560"/>
    </source>
</evidence>
<evidence type="ECO:0000256" key="3">
    <source>
        <dbReference type="ARBA" id="ARBA00023163"/>
    </source>
</evidence>
<proteinExistence type="inferred from homology"/>
<dbReference type="Gene3D" id="3.30.310.10">
    <property type="entry name" value="TATA-Binding Protein"/>
    <property type="match status" value="1"/>
</dbReference>
<dbReference type="InterPro" id="IPR012295">
    <property type="entry name" value="TBP_dom_sf"/>
</dbReference>
<dbReference type="SUPFAM" id="SSF55945">
    <property type="entry name" value="TATA-box binding protein-like"/>
    <property type="match status" value="2"/>
</dbReference>
<dbReference type="AlphaFoldDB" id="A0A6C0DUL4"/>
<dbReference type="GO" id="GO:0006352">
    <property type="term" value="P:DNA-templated transcription initiation"/>
    <property type="evidence" value="ECO:0007669"/>
    <property type="project" value="InterPro"/>
</dbReference>
<evidence type="ECO:0000313" key="4">
    <source>
        <dbReference type="EMBL" id="QHT20646.1"/>
    </source>
</evidence>
<comment type="similarity">
    <text evidence="1">Belongs to the TBP family.</text>
</comment>
<dbReference type="EMBL" id="MN739679">
    <property type="protein sequence ID" value="QHT20646.1"/>
    <property type="molecule type" value="Genomic_DNA"/>
</dbReference>
<sequence>MSHDIDIKVATITLTTRLPDCELHLINIGKYLEIDDEILGIKYNYAKMSIIKGKYLTTIYKKCKTKKECKINKVLFYNQVSMIVNNGGNSVNVKLFKNGSLHLTGCKSIEEGNIVTKIVYKKLDEMRNKRDVILLTKDMNSVLLDNDNLVYSYNKKNIIGYVDNKEYIINKKSYVIDEKTEMFISSKVEKQRKKMIYNLDGEYIGYSQIEMMNNRNKFYKRNTQSVYCDKGNDLIYYNNKILIGKIVYNIDESNVTQKETAMDIMEVVYECNPFVKGDYKLNSADLGLSVNCMNVYFNLNYTINRQRLYDKLIERGYICKYSPETYSGIRLIYKFPLNNIYNGNNMGMCYCSTKCTCLNVTFLIFQSGNVICTGLRSDNDSKMITEYFIEMCSGIKESIQKKTLIKI</sequence>
<dbReference type="Pfam" id="PF00352">
    <property type="entry name" value="TBP"/>
    <property type="match status" value="1"/>
</dbReference>
<dbReference type="InterPro" id="IPR000814">
    <property type="entry name" value="TBP"/>
</dbReference>
<keyword evidence="3" id="KW-0804">Transcription</keyword>
<name>A0A6C0DUL4_9ZZZZ</name>
<dbReference type="GO" id="GO:0003677">
    <property type="term" value="F:DNA binding"/>
    <property type="evidence" value="ECO:0007669"/>
    <property type="project" value="UniProtKB-KW"/>
</dbReference>
<protein>
    <submittedName>
        <fullName evidence="4">Uncharacterized protein</fullName>
    </submittedName>
</protein>
<organism evidence="4">
    <name type="scientific">viral metagenome</name>
    <dbReference type="NCBI Taxonomy" id="1070528"/>
    <lineage>
        <taxon>unclassified sequences</taxon>
        <taxon>metagenomes</taxon>
        <taxon>organismal metagenomes</taxon>
    </lineage>
</organism>
<keyword evidence="2" id="KW-0238">DNA-binding</keyword>
<evidence type="ECO:0000256" key="2">
    <source>
        <dbReference type="ARBA" id="ARBA00023125"/>
    </source>
</evidence>
<accession>A0A6C0DUL4</accession>
<reference evidence="4" key="1">
    <citation type="journal article" date="2020" name="Nature">
        <title>Giant virus diversity and host interactions through global metagenomics.</title>
        <authorList>
            <person name="Schulz F."/>
            <person name="Roux S."/>
            <person name="Paez-Espino D."/>
            <person name="Jungbluth S."/>
            <person name="Walsh D.A."/>
            <person name="Denef V.J."/>
            <person name="McMahon K.D."/>
            <person name="Konstantinidis K.T."/>
            <person name="Eloe-Fadrosh E.A."/>
            <person name="Kyrpides N.C."/>
            <person name="Woyke T."/>
        </authorList>
    </citation>
    <scope>NUCLEOTIDE SEQUENCE</scope>
    <source>
        <strain evidence="4">GVMAG-M-3300023174-68</strain>
    </source>
</reference>